<dbReference type="Pfam" id="PF03447">
    <property type="entry name" value="NAD_binding_3"/>
    <property type="match status" value="1"/>
</dbReference>
<dbReference type="OMA" id="IYTRCYS"/>
<dbReference type="GO" id="GO:0009088">
    <property type="term" value="P:threonine biosynthetic process"/>
    <property type="evidence" value="ECO:0007669"/>
    <property type="project" value="UniProtKB-UniPathway"/>
</dbReference>
<sequence>MSSKVVHVAIIGAGGVGKCFINQLSAFAAKSSVTLKTILLSRSKTALVSRDYSGINLSTWESDFASSAVATPAFPAETLDFLKSAPGPVILVDNTSNESVAAAYPQFLNAGIHIVTPNKKGFSSGIQLWNDIFAAAKNGGNPNGGYVFHEASCGAGLPVISTIKELVETGDVIKKIEGVFSGTMSFLFNNYAPLDGKGTMGFADAVKFAKDEGYTEPDPRDDLNGADVARKLTILARLSGLQVEDITKFPIQSLVPADLESAKDGDEYLAKLPGHKSNDDIAEKKAAAEAQGGVIRYVGSIDFSAGSEVVDKVSVGLRTFDKTSPIAGLQGADNIISITTERYNKTPLVIQGAGAGGDVTAMGVLGDLIKVLQRI</sequence>
<evidence type="ECO:0000259" key="19">
    <source>
        <dbReference type="Pfam" id="PF00742"/>
    </source>
</evidence>
<feature type="binding site" evidence="16">
    <location>
        <position position="216"/>
    </location>
    <ligand>
        <name>L-homoserine</name>
        <dbReference type="ChEBI" id="CHEBI:57476"/>
    </ligand>
</feature>
<evidence type="ECO:0000256" key="8">
    <source>
        <dbReference type="ARBA" id="ARBA00022697"/>
    </source>
</evidence>
<dbReference type="Proteomes" id="UP000018144">
    <property type="component" value="Unassembled WGS sequence"/>
</dbReference>
<evidence type="ECO:0000256" key="10">
    <source>
        <dbReference type="ARBA" id="ARBA00023002"/>
    </source>
</evidence>
<reference evidence="21 22" key="1">
    <citation type="journal article" date="2013" name="PLoS Genet.">
        <title>The genome and development-dependent transcriptomes of Pyronema confluens: a window into fungal evolution.</title>
        <authorList>
            <person name="Traeger S."/>
            <person name="Altegoer F."/>
            <person name="Freitag M."/>
            <person name="Gabaldon T."/>
            <person name="Kempken F."/>
            <person name="Kumar A."/>
            <person name="Marcet-Houben M."/>
            <person name="Poggeler S."/>
            <person name="Stajich J.E."/>
            <person name="Nowrousian M."/>
        </authorList>
    </citation>
    <scope>NUCLEOTIDE SEQUENCE [LARGE SCALE GENOMIC DNA]</scope>
    <source>
        <strain evidence="22">CBS 100304</strain>
        <tissue evidence="21">Vegetative mycelium</tissue>
    </source>
</reference>
<dbReference type="InterPro" id="IPR036291">
    <property type="entry name" value="NAD(P)-bd_dom_sf"/>
</dbReference>
<keyword evidence="11 14" id="KW-0486">Methionine biosynthesis</keyword>
<evidence type="ECO:0000256" key="17">
    <source>
        <dbReference type="RuleBase" id="RU000579"/>
    </source>
</evidence>
<keyword evidence="8 14" id="KW-0791">Threonine biosynthesis</keyword>
<gene>
    <name evidence="21" type="ORF">PCON_12559</name>
</gene>
<dbReference type="eggNOG" id="KOG0455">
    <property type="taxonomic scope" value="Eukaryota"/>
</dbReference>
<dbReference type="PROSITE" id="PS01042">
    <property type="entry name" value="HOMOSER_DHGENASE"/>
    <property type="match status" value="1"/>
</dbReference>
<evidence type="ECO:0000256" key="18">
    <source>
        <dbReference type="RuleBase" id="RU004171"/>
    </source>
</evidence>
<evidence type="ECO:0000313" key="21">
    <source>
        <dbReference type="EMBL" id="CCX32221.1"/>
    </source>
</evidence>
<evidence type="ECO:0000256" key="15">
    <source>
        <dbReference type="PIRSR" id="PIRSR036497-1"/>
    </source>
</evidence>
<keyword evidence="22" id="KW-1185">Reference proteome</keyword>
<evidence type="ECO:0000256" key="4">
    <source>
        <dbReference type="ARBA" id="ARBA00006753"/>
    </source>
</evidence>
<dbReference type="GO" id="GO:0004412">
    <property type="term" value="F:homoserine dehydrogenase activity"/>
    <property type="evidence" value="ECO:0007669"/>
    <property type="project" value="UniProtKB-EC"/>
</dbReference>
<evidence type="ECO:0000256" key="9">
    <source>
        <dbReference type="ARBA" id="ARBA00022857"/>
    </source>
</evidence>
<evidence type="ECO:0000256" key="11">
    <source>
        <dbReference type="ARBA" id="ARBA00023167"/>
    </source>
</evidence>
<evidence type="ECO:0000256" key="6">
    <source>
        <dbReference type="ARBA" id="ARBA00013376"/>
    </source>
</evidence>
<dbReference type="UniPathway" id="UPA00050">
    <property type="reaction ID" value="UER00063"/>
</dbReference>
<dbReference type="STRING" id="1076935.U4LV51"/>
<proteinExistence type="inferred from homology"/>
<dbReference type="FunFam" id="3.30.360.10:FF:000006">
    <property type="entry name" value="Bifunctional aspartokinase/homoserine dehydrogenase"/>
    <property type="match status" value="1"/>
</dbReference>
<evidence type="ECO:0000256" key="5">
    <source>
        <dbReference type="ARBA" id="ARBA00013213"/>
    </source>
</evidence>
<dbReference type="EMBL" id="HF935733">
    <property type="protein sequence ID" value="CCX32221.1"/>
    <property type="molecule type" value="Genomic_DNA"/>
</dbReference>
<feature type="binding site" evidence="16">
    <location>
        <position position="95"/>
    </location>
    <ligand>
        <name>NADPH</name>
        <dbReference type="ChEBI" id="CHEBI:57783"/>
    </ligand>
</feature>
<dbReference type="GO" id="GO:0009090">
    <property type="term" value="P:homoserine biosynthetic process"/>
    <property type="evidence" value="ECO:0007669"/>
    <property type="project" value="TreeGrafter"/>
</dbReference>
<evidence type="ECO:0000256" key="2">
    <source>
        <dbReference type="ARBA" id="ARBA00005056"/>
    </source>
</evidence>
<dbReference type="SUPFAM" id="SSF55347">
    <property type="entry name" value="Glyceraldehyde-3-phosphate dehydrogenase-like, C-terminal domain"/>
    <property type="match status" value="1"/>
</dbReference>
<dbReference type="InterPro" id="IPR001342">
    <property type="entry name" value="HDH_cat"/>
</dbReference>
<dbReference type="Pfam" id="PF00742">
    <property type="entry name" value="Homoserine_dh"/>
    <property type="match status" value="1"/>
</dbReference>
<dbReference type="InterPro" id="IPR011147">
    <property type="entry name" value="Bifunc_Aspkin/hSer_DH"/>
</dbReference>
<keyword evidence="9 14" id="KW-0521">NADP</keyword>
<evidence type="ECO:0000313" key="22">
    <source>
        <dbReference type="Proteomes" id="UP000018144"/>
    </source>
</evidence>
<dbReference type="InterPro" id="IPR022697">
    <property type="entry name" value="HDH_short"/>
</dbReference>
<dbReference type="OrthoDB" id="67851at2759"/>
<comment type="pathway">
    <text evidence="3 17">Amino-acid biosynthesis; L-methionine biosynthesis via de novo pathway; L-homoserine from L-aspartate: step 3/3.</text>
</comment>
<evidence type="ECO:0000259" key="20">
    <source>
        <dbReference type="Pfam" id="PF03447"/>
    </source>
</evidence>
<dbReference type="SUPFAM" id="SSF51735">
    <property type="entry name" value="NAD(P)-binding Rossmann-fold domains"/>
    <property type="match status" value="1"/>
</dbReference>
<feature type="domain" description="Homoserine dehydrogenase catalytic" evidence="19">
    <location>
        <begin position="158"/>
        <end position="369"/>
    </location>
</feature>
<evidence type="ECO:0000256" key="7">
    <source>
        <dbReference type="ARBA" id="ARBA00022605"/>
    </source>
</evidence>
<dbReference type="PANTHER" id="PTHR43070:SF5">
    <property type="entry name" value="HOMOSERINE DEHYDROGENASE"/>
    <property type="match status" value="1"/>
</dbReference>
<evidence type="ECO:0000256" key="3">
    <source>
        <dbReference type="ARBA" id="ARBA00005062"/>
    </source>
</evidence>
<dbReference type="GO" id="GO:0009086">
    <property type="term" value="P:methionine biosynthetic process"/>
    <property type="evidence" value="ECO:0007669"/>
    <property type="project" value="UniProtKB-KW"/>
</dbReference>
<feature type="binding site" evidence="16">
    <location>
        <position position="119"/>
    </location>
    <ligand>
        <name>NADPH</name>
        <dbReference type="ChEBI" id="CHEBI:57783"/>
    </ligand>
</feature>
<feature type="binding site" evidence="16">
    <location>
        <begin position="12"/>
        <end position="17"/>
    </location>
    <ligand>
        <name>NADP(+)</name>
        <dbReference type="ChEBI" id="CHEBI:58349"/>
    </ligand>
</feature>
<dbReference type="PANTHER" id="PTHR43070">
    <property type="match status" value="1"/>
</dbReference>
<dbReference type="UniPathway" id="UPA00051">
    <property type="reaction ID" value="UER00465"/>
</dbReference>
<dbReference type="EC" id="1.1.1.3" evidence="5 14"/>
<accession>U4LV51</accession>
<dbReference type="Gene3D" id="3.30.360.10">
    <property type="entry name" value="Dihydrodipicolinate Reductase, domain 2"/>
    <property type="match status" value="1"/>
</dbReference>
<evidence type="ECO:0000256" key="16">
    <source>
        <dbReference type="PIRSR" id="PIRSR036497-2"/>
    </source>
</evidence>
<name>U4LV51_PYROM</name>
<comment type="pathway">
    <text evidence="2 17">Amino-acid biosynthesis; L-threonine biosynthesis; L-threonine from L-aspartate: step 3/5.</text>
</comment>
<comment type="catalytic activity">
    <reaction evidence="12">
        <text>L-homoserine + NADP(+) = L-aspartate 4-semialdehyde + NADPH + H(+)</text>
        <dbReference type="Rhea" id="RHEA:15761"/>
        <dbReference type="ChEBI" id="CHEBI:15378"/>
        <dbReference type="ChEBI" id="CHEBI:57476"/>
        <dbReference type="ChEBI" id="CHEBI:57783"/>
        <dbReference type="ChEBI" id="CHEBI:58349"/>
        <dbReference type="ChEBI" id="CHEBI:537519"/>
        <dbReference type="EC" id="1.1.1.3"/>
    </reaction>
    <physiologicalReaction direction="right-to-left" evidence="12">
        <dbReference type="Rhea" id="RHEA:15763"/>
    </physiologicalReaction>
</comment>
<keyword evidence="7 14" id="KW-0028">Amino-acid biosynthesis</keyword>
<dbReference type="AlphaFoldDB" id="U4LV51"/>
<keyword evidence="10 14" id="KW-0560">Oxidoreductase</keyword>
<dbReference type="GO" id="GO:0050661">
    <property type="term" value="F:NADP binding"/>
    <property type="evidence" value="ECO:0007669"/>
    <property type="project" value="InterPro"/>
</dbReference>
<dbReference type="Gene3D" id="3.40.50.720">
    <property type="entry name" value="NAD(P)-binding Rossmann-like Domain"/>
    <property type="match status" value="1"/>
</dbReference>
<organism evidence="21 22">
    <name type="scientific">Pyronema omphalodes (strain CBS 100304)</name>
    <name type="common">Pyronema confluens</name>
    <dbReference type="NCBI Taxonomy" id="1076935"/>
    <lineage>
        <taxon>Eukaryota</taxon>
        <taxon>Fungi</taxon>
        <taxon>Dikarya</taxon>
        <taxon>Ascomycota</taxon>
        <taxon>Pezizomycotina</taxon>
        <taxon>Pezizomycetes</taxon>
        <taxon>Pezizales</taxon>
        <taxon>Pyronemataceae</taxon>
        <taxon>Pyronema</taxon>
    </lineage>
</organism>
<evidence type="ECO:0000256" key="1">
    <source>
        <dbReference type="ARBA" id="ARBA00001920"/>
    </source>
</evidence>
<protein>
    <recommendedName>
        <fullName evidence="6 14">Homoserine dehydrogenase</fullName>
        <shortName evidence="14">HDH</shortName>
        <ecNumber evidence="5 14">1.1.1.3</ecNumber>
    </recommendedName>
</protein>
<evidence type="ECO:0000256" key="14">
    <source>
        <dbReference type="PIRNR" id="PIRNR036497"/>
    </source>
</evidence>
<dbReference type="PIRSF" id="PIRSF036497">
    <property type="entry name" value="HDH_short"/>
    <property type="match status" value="1"/>
</dbReference>
<comment type="function">
    <text evidence="13">Catalyzes the conversion of L-aspartate-beta-semialdehyde (L-Asa) to L-homoserine (L-Hse), the third step in the biosynthesis of amino acids that derive from aspartate (the aspartate family of amino acids), including methioinine and threonine, the latter of which is a precursor to isoleucine; production of homoserine leads to a branch-point in the pathway as it can either be O-phosphorylated for processing to threonine, or O-acylated for processing to methionine.</text>
</comment>
<comment type="cofactor">
    <cofactor evidence="1">
        <name>a metal cation</name>
        <dbReference type="ChEBI" id="CHEBI:25213"/>
    </cofactor>
</comment>
<dbReference type="InterPro" id="IPR019811">
    <property type="entry name" value="HDH_CS"/>
</dbReference>
<dbReference type="InterPro" id="IPR005106">
    <property type="entry name" value="Asp/hSer_DH_NAD-bd"/>
</dbReference>
<evidence type="ECO:0000256" key="12">
    <source>
        <dbReference type="ARBA" id="ARBA00048841"/>
    </source>
</evidence>
<feature type="active site" description="Proton donor" evidence="15">
    <location>
        <position position="231"/>
    </location>
</feature>
<feature type="domain" description="Aspartate/homoserine dehydrogenase NAD-binding" evidence="20">
    <location>
        <begin position="12"/>
        <end position="140"/>
    </location>
</feature>
<comment type="similarity">
    <text evidence="4 14 18">Belongs to the homoserine dehydrogenase family.</text>
</comment>
<evidence type="ECO:0000256" key="13">
    <source>
        <dbReference type="ARBA" id="ARBA00059589"/>
    </source>
</evidence>